<evidence type="ECO:0000313" key="1">
    <source>
        <dbReference type="EMBL" id="KOX80249.1"/>
    </source>
</evidence>
<dbReference type="EMBL" id="KQ435706">
    <property type="protein sequence ID" value="KOX80249.1"/>
    <property type="molecule type" value="Genomic_DNA"/>
</dbReference>
<organism evidence="1 2">
    <name type="scientific">Melipona quadrifasciata</name>
    <dbReference type="NCBI Taxonomy" id="166423"/>
    <lineage>
        <taxon>Eukaryota</taxon>
        <taxon>Metazoa</taxon>
        <taxon>Ecdysozoa</taxon>
        <taxon>Arthropoda</taxon>
        <taxon>Hexapoda</taxon>
        <taxon>Insecta</taxon>
        <taxon>Pterygota</taxon>
        <taxon>Neoptera</taxon>
        <taxon>Endopterygota</taxon>
        <taxon>Hymenoptera</taxon>
        <taxon>Apocrita</taxon>
        <taxon>Aculeata</taxon>
        <taxon>Apoidea</taxon>
        <taxon>Anthophila</taxon>
        <taxon>Apidae</taxon>
        <taxon>Melipona</taxon>
    </lineage>
</organism>
<dbReference type="AlphaFoldDB" id="A0A0M9ACC6"/>
<keyword evidence="2" id="KW-1185">Reference proteome</keyword>
<accession>A0A0M9ACC6</accession>
<dbReference type="Proteomes" id="UP000053105">
    <property type="component" value="Unassembled WGS sequence"/>
</dbReference>
<protein>
    <submittedName>
        <fullName evidence="1">Uncharacterized protein</fullName>
    </submittedName>
</protein>
<sequence>MDCLDKLQLPVTQWVSGRRRLFKGLLLSVTTPESFSMQFEQLQEMNQMKEIFSRSIIYKGLIKFQIHEVTNTFTAPHKEPSLLTKWHNESISRIKMEFSKYGVSLGRKIWRIVATDIRTLNRNVWIILRCSTSVTKTNRSPSAVFPKDRGSFIPKVFTSLADFSRKGNPSLPDGSSVTLTVCKTTHTDATTVNQMLMKADPGSSKSLSASAMLGPVILRKSFTFVTSEIKYNAKKGNFYDLEIQQFWGKCYYYQIEGLGNTGRKQIQFWLDVSQEFVTSSGKESRHLKRIQSFRPLTTQTALVPHQGLERAAKFPRVERGDANDLINKKEERMNEEEDIGFVKYFSTKDFITKFTGFKEPSVKIVTSYLRHRGEPDNWTVRRHSRRLPIKLNSVEEGSMNPPGGATIQNKRDDVSSLLCFPAPWASEL</sequence>
<reference evidence="1 2" key="1">
    <citation type="submission" date="2015-07" db="EMBL/GenBank/DDBJ databases">
        <title>The genome of Melipona quadrifasciata.</title>
        <authorList>
            <person name="Pan H."/>
            <person name="Kapheim K."/>
        </authorList>
    </citation>
    <scope>NUCLEOTIDE SEQUENCE [LARGE SCALE GENOMIC DNA]</scope>
    <source>
        <strain evidence="1">0111107301</strain>
        <tissue evidence="1">Whole body</tissue>
    </source>
</reference>
<gene>
    <name evidence="1" type="ORF">WN51_08426</name>
</gene>
<evidence type="ECO:0000313" key="2">
    <source>
        <dbReference type="Proteomes" id="UP000053105"/>
    </source>
</evidence>
<name>A0A0M9ACC6_9HYME</name>
<proteinExistence type="predicted"/>